<feature type="disulfide bond" evidence="3">
    <location>
        <begin position="100"/>
        <end position="123"/>
    </location>
</feature>
<dbReference type="InterPro" id="IPR016187">
    <property type="entry name" value="CTDL_fold"/>
</dbReference>
<evidence type="ECO:0000256" key="2">
    <source>
        <dbReference type="ARBA" id="ARBA00023157"/>
    </source>
</evidence>
<dbReference type="SUPFAM" id="SSF57440">
    <property type="entry name" value="Kringle-like"/>
    <property type="match status" value="2"/>
</dbReference>
<sequence length="280" mass="32197">MPWASSNPHSHRFTYVKGQFCRNPDNEPRTWCYTTDPEVRYEFCNVTACETTNSTCYENSRERPYSGTINITVTGYPCQRWDSQSPNRHTFTDVSEENYCRTPDGAVVPWCYSTNPTKRWEECQIVPCEKSATVYGCYEGWEDYGGNCYKIEKNMSTWREADSACKKMDSELTSILTGEEQQFILGIMSADLCFNTRKLSDCKKWADQGDCVKDPLFMIQYCRQSCDHEVFCNTDCAMDAHENSAQCGRWQTSGECARNPLWMLSHCAYSCQVCSNGNIN</sequence>
<evidence type="ECO:0008006" key="9">
    <source>
        <dbReference type="Google" id="ProtNLM"/>
    </source>
</evidence>
<dbReference type="SMART" id="SM00254">
    <property type="entry name" value="ShKT"/>
    <property type="match status" value="2"/>
</dbReference>
<comment type="caution">
    <text evidence="3">Lacks conserved residue(s) required for the propagation of feature annotation.</text>
</comment>
<dbReference type="InterPro" id="IPR018056">
    <property type="entry name" value="Kringle_CS"/>
</dbReference>
<dbReference type="EMBL" id="VSWD01000005">
    <property type="protein sequence ID" value="KAK3101928.1"/>
    <property type="molecule type" value="Genomic_DNA"/>
</dbReference>
<dbReference type="Pfam" id="PF01549">
    <property type="entry name" value="ShK"/>
    <property type="match status" value="2"/>
</dbReference>
<dbReference type="InterPro" id="IPR016186">
    <property type="entry name" value="C-type_lectin-like/link_sf"/>
</dbReference>
<accession>A0AA89C6W9</accession>
<dbReference type="PROSITE" id="PS51670">
    <property type="entry name" value="SHKT"/>
    <property type="match status" value="1"/>
</dbReference>
<dbReference type="InterPro" id="IPR003582">
    <property type="entry name" value="ShKT_dom"/>
</dbReference>
<feature type="domain" description="Kringle" evidence="5">
    <location>
        <begin position="1"/>
        <end position="49"/>
    </location>
</feature>
<feature type="domain" description="ShKT" evidence="6">
    <location>
        <begin position="193"/>
        <end position="232"/>
    </location>
</feature>
<keyword evidence="1 3" id="KW-0420">Kringle</keyword>
<dbReference type="Proteomes" id="UP001186944">
    <property type="component" value="Unassembled WGS sequence"/>
</dbReference>
<organism evidence="7 8">
    <name type="scientific">Pinctada imbricata</name>
    <name type="common">Atlantic pearl-oyster</name>
    <name type="synonym">Pinctada martensii</name>
    <dbReference type="NCBI Taxonomy" id="66713"/>
    <lineage>
        <taxon>Eukaryota</taxon>
        <taxon>Metazoa</taxon>
        <taxon>Spiralia</taxon>
        <taxon>Lophotrochozoa</taxon>
        <taxon>Mollusca</taxon>
        <taxon>Bivalvia</taxon>
        <taxon>Autobranchia</taxon>
        <taxon>Pteriomorphia</taxon>
        <taxon>Pterioida</taxon>
        <taxon>Pterioidea</taxon>
        <taxon>Pteriidae</taxon>
        <taxon>Pinctada</taxon>
    </lineage>
</organism>
<dbReference type="PRINTS" id="PR00018">
    <property type="entry name" value="KRINGLE"/>
</dbReference>
<keyword evidence="2 3" id="KW-1015">Disulfide bond</keyword>
<dbReference type="AlphaFoldDB" id="A0AA89C6W9"/>
<dbReference type="GO" id="GO:0004175">
    <property type="term" value="F:endopeptidase activity"/>
    <property type="evidence" value="ECO:0007669"/>
    <property type="project" value="TreeGrafter"/>
</dbReference>
<evidence type="ECO:0000259" key="4">
    <source>
        <dbReference type="PROSITE" id="PS50041"/>
    </source>
</evidence>
<dbReference type="PROSITE" id="PS50070">
    <property type="entry name" value="KRINGLE_2"/>
    <property type="match status" value="2"/>
</dbReference>
<dbReference type="PANTHER" id="PTHR24261">
    <property type="entry name" value="PLASMINOGEN-RELATED"/>
    <property type="match status" value="1"/>
</dbReference>
<reference evidence="7" key="1">
    <citation type="submission" date="2019-08" db="EMBL/GenBank/DDBJ databases">
        <title>The improved chromosome-level genome for the pearl oyster Pinctada fucata martensii using PacBio sequencing and Hi-C.</title>
        <authorList>
            <person name="Zheng Z."/>
        </authorList>
    </citation>
    <scope>NUCLEOTIDE SEQUENCE</scope>
    <source>
        <strain evidence="7">ZZ-2019</strain>
        <tissue evidence="7">Adductor muscle</tissue>
    </source>
</reference>
<dbReference type="Gene3D" id="3.10.100.10">
    <property type="entry name" value="Mannose-Binding Protein A, subunit A"/>
    <property type="match status" value="1"/>
</dbReference>
<dbReference type="PROSITE" id="PS00021">
    <property type="entry name" value="KRINGLE_1"/>
    <property type="match status" value="1"/>
</dbReference>
<dbReference type="GO" id="GO:0005102">
    <property type="term" value="F:signaling receptor binding"/>
    <property type="evidence" value="ECO:0007669"/>
    <property type="project" value="TreeGrafter"/>
</dbReference>
<dbReference type="Gene3D" id="2.40.20.10">
    <property type="entry name" value="Plasminogen Kringle 4"/>
    <property type="match status" value="2"/>
</dbReference>
<dbReference type="InterPro" id="IPR038178">
    <property type="entry name" value="Kringle_sf"/>
</dbReference>
<dbReference type="PANTHER" id="PTHR24261:SF7">
    <property type="entry name" value="KRINGLE DOMAIN-CONTAINING PROTEIN"/>
    <property type="match status" value="1"/>
</dbReference>
<dbReference type="PROSITE" id="PS50041">
    <property type="entry name" value="C_TYPE_LECTIN_2"/>
    <property type="match status" value="1"/>
</dbReference>
<comment type="caution">
    <text evidence="7">The sequence shown here is derived from an EMBL/GenBank/DDBJ whole genome shotgun (WGS) entry which is preliminary data.</text>
</comment>
<keyword evidence="8" id="KW-1185">Reference proteome</keyword>
<feature type="domain" description="Kringle" evidence="5">
    <location>
        <begin position="65"/>
        <end position="128"/>
    </location>
</feature>
<evidence type="ECO:0000259" key="5">
    <source>
        <dbReference type="PROSITE" id="PS50070"/>
    </source>
</evidence>
<evidence type="ECO:0000259" key="6">
    <source>
        <dbReference type="PROSITE" id="PS51670"/>
    </source>
</evidence>
<evidence type="ECO:0000256" key="3">
    <source>
        <dbReference type="PROSITE-ProRule" id="PRU00121"/>
    </source>
</evidence>
<proteinExistence type="predicted"/>
<dbReference type="InterPro" id="IPR013806">
    <property type="entry name" value="Kringle-like"/>
</dbReference>
<dbReference type="InterPro" id="IPR050759">
    <property type="entry name" value="Serine_protease_kringle"/>
</dbReference>
<name>A0AA89C6W9_PINIB</name>
<evidence type="ECO:0000313" key="7">
    <source>
        <dbReference type="EMBL" id="KAK3101928.1"/>
    </source>
</evidence>
<dbReference type="CDD" id="cd00108">
    <property type="entry name" value="KR"/>
    <property type="match status" value="1"/>
</dbReference>
<evidence type="ECO:0000313" key="8">
    <source>
        <dbReference type="Proteomes" id="UP001186944"/>
    </source>
</evidence>
<dbReference type="GO" id="GO:0005615">
    <property type="term" value="C:extracellular space"/>
    <property type="evidence" value="ECO:0007669"/>
    <property type="project" value="TreeGrafter"/>
</dbReference>
<dbReference type="SMART" id="SM00130">
    <property type="entry name" value="KR"/>
    <property type="match status" value="2"/>
</dbReference>
<dbReference type="InterPro" id="IPR000001">
    <property type="entry name" value="Kringle"/>
</dbReference>
<dbReference type="SMART" id="SM00034">
    <property type="entry name" value="CLECT"/>
    <property type="match status" value="1"/>
</dbReference>
<feature type="domain" description="C-type lectin" evidence="4">
    <location>
        <begin position="144"/>
        <end position="251"/>
    </location>
</feature>
<gene>
    <name evidence="7" type="ORF">FSP39_007432</name>
</gene>
<dbReference type="SUPFAM" id="SSF56436">
    <property type="entry name" value="C-type lectin-like"/>
    <property type="match status" value="1"/>
</dbReference>
<dbReference type="InterPro" id="IPR001304">
    <property type="entry name" value="C-type_lectin-like"/>
</dbReference>
<dbReference type="Pfam" id="PF00051">
    <property type="entry name" value="Kringle"/>
    <property type="match status" value="2"/>
</dbReference>
<protein>
    <recommendedName>
        <fullName evidence="9">Plasminogen</fullName>
    </recommendedName>
</protein>
<evidence type="ECO:0000256" key="1">
    <source>
        <dbReference type="ARBA" id="ARBA00022572"/>
    </source>
</evidence>
<feature type="disulfide bond" evidence="3">
    <location>
        <begin position="21"/>
        <end position="44"/>
    </location>
</feature>